<dbReference type="AlphaFoldDB" id="A0A5E4E8H9"/>
<dbReference type="Proteomes" id="UP000327085">
    <property type="component" value="Chromosome 1"/>
</dbReference>
<proteinExistence type="predicted"/>
<reference evidence="2" key="1">
    <citation type="journal article" date="2020" name="Plant J.">
        <title>Transposons played a major role in the diversification between the closely related almond and peach genomes: results from the almond genome sequence.</title>
        <authorList>
            <person name="Alioto T."/>
            <person name="Alexiou K.G."/>
            <person name="Bardil A."/>
            <person name="Barteri F."/>
            <person name="Castanera R."/>
            <person name="Cruz F."/>
            <person name="Dhingra A."/>
            <person name="Duval H."/>
            <person name="Fernandez I Marti A."/>
            <person name="Frias L."/>
            <person name="Galan B."/>
            <person name="Garcia J.L."/>
            <person name="Howad W."/>
            <person name="Gomez-Garrido J."/>
            <person name="Gut M."/>
            <person name="Julca I."/>
            <person name="Morata J."/>
            <person name="Puigdomenech P."/>
            <person name="Ribeca P."/>
            <person name="Rubio Cabetas M.J."/>
            <person name="Vlasova A."/>
            <person name="Wirthensohn M."/>
            <person name="Garcia-Mas J."/>
            <person name="Gabaldon T."/>
            <person name="Casacuberta J.M."/>
            <person name="Arus P."/>
        </authorList>
    </citation>
    <scope>NUCLEOTIDE SEQUENCE [LARGE SCALE GENOMIC DNA]</scope>
    <source>
        <strain evidence="2">cv. Texas</strain>
    </source>
</reference>
<accession>A0A5E4E8H9</accession>
<name>A0A5E4E8H9_PRUDU</name>
<organism evidence="1 2">
    <name type="scientific">Prunus dulcis</name>
    <name type="common">Almond</name>
    <name type="synonym">Amygdalus dulcis</name>
    <dbReference type="NCBI Taxonomy" id="3755"/>
    <lineage>
        <taxon>Eukaryota</taxon>
        <taxon>Viridiplantae</taxon>
        <taxon>Streptophyta</taxon>
        <taxon>Embryophyta</taxon>
        <taxon>Tracheophyta</taxon>
        <taxon>Spermatophyta</taxon>
        <taxon>Magnoliopsida</taxon>
        <taxon>eudicotyledons</taxon>
        <taxon>Gunneridae</taxon>
        <taxon>Pentapetalae</taxon>
        <taxon>rosids</taxon>
        <taxon>fabids</taxon>
        <taxon>Rosales</taxon>
        <taxon>Rosaceae</taxon>
        <taxon>Amygdaloideae</taxon>
        <taxon>Amygdaleae</taxon>
        <taxon>Prunus</taxon>
    </lineage>
</organism>
<evidence type="ECO:0000313" key="2">
    <source>
        <dbReference type="Proteomes" id="UP000327085"/>
    </source>
</evidence>
<evidence type="ECO:0000313" key="1">
    <source>
        <dbReference type="EMBL" id="VVA11985.1"/>
    </source>
</evidence>
<dbReference type="EMBL" id="CABIKO010000004">
    <property type="protein sequence ID" value="VVA11985.1"/>
    <property type="molecule type" value="Genomic_DNA"/>
</dbReference>
<gene>
    <name evidence="1" type="ORF">ALMOND_2B025356</name>
</gene>
<dbReference type="Gramene" id="VVA11985">
    <property type="protein sequence ID" value="VVA11985"/>
    <property type="gene ID" value="Prudul26B025356"/>
</dbReference>
<dbReference type="InParanoid" id="A0A5E4E8H9"/>
<protein>
    <submittedName>
        <fullName evidence="1">PREDICTED: reverse mRNAase</fullName>
    </submittedName>
</protein>
<sequence>MGWVTLVDKRTDRYGWALESIVEEALRFVCPIPRISFHLGYNISEWGYGGGKVGHICAVNGRISADYGHILTCHLVALGSDHYPILGELLNETPTVEAKKKRRFHFEQMRTLKKGCEDIIREDWDSTVVMGGVKEQIKNCAGKLAEWNKLTFGHVQKQLAAAHKELEVLQGRMGQDQVLVERTIVVLLEK</sequence>